<dbReference type="Proteomes" id="UP000236497">
    <property type="component" value="Unassembled WGS sequence"/>
</dbReference>
<gene>
    <name evidence="2" type="ORF">HHT355_0772</name>
</gene>
<proteinExistence type="predicted"/>
<accession>A0A0H5SG10</accession>
<evidence type="ECO:0000313" key="3">
    <source>
        <dbReference type="Proteomes" id="UP000236497"/>
    </source>
</evidence>
<evidence type="ECO:0000313" key="2">
    <source>
        <dbReference type="EMBL" id="CRZ33975.1"/>
    </source>
</evidence>
<organism evidence="2 3">
    <name type="scientific">Herbinix hemicellulosilytica</name>
    <dbReference type="NCBI Taxonomy" id="1564487"/>
    <lineage>
        <taxon>Bacteria</taxon>
        <taxon>Bacillati</taxon>
        <taxon>Bacillota</taxon>
        <taxon>Clostridia</taxon>
        <taxon>Lachnospirales</taxon>
        <taxon>Lachnospiraceae</taxon>
        <taxon>Herbinix</taxon>
    </lineage>
</organism>
<feature type="region of interest" description="Disordered" evidence="1">
    <location>
        <begin position="1"/>
        <end position="49"/>
    </location>
</feature>
<protein>
    <submittedName>
        <fullName evidence="2">Uncharacterized protein</fullName>
    </submittedName>
</protein>
<reference evidence="2 3" key="1">
    <citation type="submission" date="2015-06" db="EMBL/GenBank/DDBJ databases">
        <authorList>
            <person name="Wibberg Daniel"/>
        </authorList>
    </citation>
    <scope>NUCLEOTIDE SEQUENCE [LARGE SCALE GENOMIC DNA]</scope>
    <source>
        <strain evidence="2 3">T3/55T</strain>
    </source>
</reference>
<evidence type="ECO:0000256" key="1">
    <source>
        <dbReference type="SAM" id="MobiDB-lite"/>
    </source>
</evidence>
<sequence>MSNREMNTSNKKKGDGNGNTVIDNHEYPKKNTTSSANTNDTKSVNKNKK</sequence>
<keyword evidence="3" id="KW-1185">Reference proteome</keyword>
<dbReference type="EMBL" id="CVTD020000010">
    <property type="protein sequence ID" value="CRZ33975.1"/>
    <property type="molecule type" value="Genomic_DNA"/>
</dbReference>
<dbReference type="AlphaFoldDB" id="A0A0H5SG10"/>
<dbReference type="RefSeq" id="WP_158245881.1">
    <property type="nucleotide sequence ID" value="NZ_CVTD020000010.1"/>
</dbReference>
<name>A0A0H5SG10_HERHM</name>
<feature type="compositionally biased region" description="Polar residues" evidence="1">
    <location>
        <begin position="30"/>
        <end position="49"/>
    </location>
</feature>